<dbReference type="Proteomes" id="UP001165679">
    <property type="component" value="Unassembled WGS sequence"/>
</dbReference>
<proteinExistence type="predicted"/>
<reference evidence="3" key="2">
    <citation type="submission" date="2022-10" db="EMBL/GenBank/DDBJ databases">
        <authorList>
            <person name="Trinh H.N."/>
        </authorList>
    </citation>
    <scope>NUCLEOTIDE SEQUENCE</scope>
    <source>
        <strain evidence="3">RN2-1</strain>
    </source>
</reference>
<feature type="chain" id="PRO_5041405824" evidence="2">
    <location>
        <begin position="22"/>
        <end position="108"/>
    </location>
</feature>
<evidence type="ECO:0000313" key="4">
    <source>
        <dbReference type="Proteomes" id="UP001165679"/>
    </source>
</evidence>
<dbReference type="AlphaFoldDB" id="A0AA42CD01"/>
<protein>
    <submittedName>
        <fullName evidence="3">Uncharacterized protein</fullName>
    </submittedName>
</protein>
<organism evidence="3 4">
    <name type="scientific">Limobrevibacterium gyesilva</name>
    <dbReference type="NCBI Taxonomy" id="2991712"/>
    <lineage>
        <taxon>Bacteria</taxon>
        <taxon>Pseudomonadati</taxon>
        <taxon>Pseudomonadota</taxon>
        <taxon>Alphaproteobacteria</taxon>
        <taxon>Acetobacterales</taxon>
        <taxon>Acetobacteraceae</taxon>
        <taxon>Limobrevibacterium</taxon>
    </lineage>
</organism>
<evidence type="ECO:0000313" key="3">
    <source>
        <dbReference type="EMBL" id="MCW3474243.1"/>
    </source>
</evidence>
<dbReference type="EMBL" id="JAPDNT010000003">
    <property type="protein sequence ID" value="MCW3474243.1"/>
    <property type="molecule type" value="Genomic_DNA"/>
</dbReference>
<sequence length="108" mass="10943">MANRLVASVFAGALVAGTAFAASAQTPAPAPMPAPAAPATTAKPAAAPKAMKQSDAAHPMHRQMGASRTTAGDAEVERLNQLSLDMAKKNINTGDQPLTLPKEGTTHS</sequence>
<evidence type="ECO:0000256" key="2">
    <source>
        <dbReference type="SAM" id="SignalP"/>
    </source>
</evidence>
<name>A0AA42CD01_9PROT</name>
<feature type="signal peptide" evidence="2">
    <location>
        <begin position="1"/>
        <end position="21"/>
    </location>
</feature>
<accession>A0AA42CD01</accession>
<gene>
    <name evidence="3" type="ORF">OL599_06590</name>
</gene>
<feature type="compositionally biased region" description="Low complexity" evidence="1">
    <location>
        <begin position="37"/>
        <end position="50"/>
    </location>
</feature>
<keyword evidence="4" id="KW-1185">Reference proteome</keyword>
<evidence type="ECO:0000256" key="1">
    <source>
        <dbReference type="SAM" id="MobiDB-lite"/>
    </source>
</evidence>
<reference evidence="3" key="1">
    <citation type="submission" date="2022-09" db="EMBL/GenBank/DDBJ databases">
        <title>Rhodovastum sp. nov. RN2-1 isolated from soil in Seongnam, South Korea.</title>
        <authorList>
            <person name="Le N.T."/>
        </authorList>
    </citation>
    <scope>NUCLEOTIDE SEQUENCE</scope>
    <source>
        <strain evidence="3">RN2-1</strain>
    </source>
</reference>
<keyword evidence="2" id="KW-0732">Signal</keyword>
<feature type="region of interest" description="Disordered" evidence="1">
    <location>
        <begin position="86"/>
        <end position="108"/>
    </location>
</feature>
<comment type="caution">
    <text evidence="3">The sequence shown here is derived from an EMBL/GenBank/DDBJ whole genome shotgun (WGS) entry which is preliminary data.</text>
</comment>
<feature type="region of interest" description="Disordered" evidence="1">
    <location>
        <begin position="24"/>
        <end position="74"/>
    </location>
</feature>
<dbReference type="RefSeq" id="WP_264712868.1">
    <property type="nucleotide sequence ID" value="NZ_JAPDNT010000003.1"/>
</dbReference>